<comment type="caution">
    <text evidence="8">The sequence shown here is derived from an EMBL/GenBank/DDBJ whole genome shotgun (WGS) entry which is preliminary data.</text>
</comment>
<name>A0A4R8LQP3_9BACL</name>
<keyword evidence="9" id="KW-1185">Reference proteome</keyword>
<dbReference type="PROSITE" id="PS50850">
    <property type="entry name" value="MFS"/>
    <property type="match status" value="1"/>
</dbReference>
<dbReference type="InterPro" id="IPR005829">
    <property type="entry name" value="Sugar_transporter_CS"/>
</dbReference>
<keyword evidence="3 6" id="KW-0812">Transmembrane</keyword>
<dbReference type="PROSITE" id="PS00217">
    <property type="entry name" value="SUGAR_TRANSPORT_2"/>
    <property type="match status" value="1"/>
</dbReference>
<dbReference type="InterPro" id="IPR005828">
    <property type="entry name" value="MFS_sugar_transport-like"/>
</dbReference>
<feature type="transmembrane region" description="Helical" evidence="6">
    <location>
        <begin position="22"/>
        <end position="47"/>
    </location>
</feature>
<dbReference type="GO" id="GO:0022857">
    <property type="term" value="F:transmembrane transporter activity"/>
    <property type="evidence" value="ECO:0007669"/>
    <property type="project" value="InterPro"/>
</dbReference>
<feature type="transmembrane region" description="Helical" evidence="6">
    <location>
        <begin position="177"/>
        <end position="195"/>
    </location>
</feature>
<feature type="domain" description="Major facilitator superfamily (MFS) profile" evidence="7">
    <location>
        <begin position="22"/>
        <end position="436"/>
    </location>
</feature>
<evidence type="ECO:0000256" key="6">
    <source>
        <dbReference type="SAM" id="Phobius"/>
    </source>
</evidence>
<dbReference type="Gene3D" id="1.20.1250.20">
    <property type="entry name" value="MFS general substrate transporter like domains"/>
    <property type="match status" value="1"/>
</dbReference>
<feature type="transmembrane region" description="Helical" evidence="6">
    <location>
        <begin position="411"/>
        <end position="431"/>
    </location>
</feature>
<dbReference type="Pfam" id="PF00083">
    <property type="entry name" value="Sugar_tr"/>
    <property type="match status" value="1"/>
</dbReference>
<feature type="transmembrane region" description="Helical" evidence="6">
    <location>
        <begin position="295"/>
        <end position="316"/>
    </location>
</feature>
<dbReference type="AlphaFoldDB" id="A0A4R8LQP3"/>
<evidence type="ECO:0000256" key="1">
    <source>
        <dbReference type="ARBA" id="ARBA00004651"/>
    </source>
</evidence>
<evidence type="ECO:0000313" key="8">
    <source>
        <dbReference type="EMBL" id="TDY49748.1"/>
    </source>
</evidence>
<dbReference type="SUPFAM" id="SSF103473">
    <property type="entry name" value="MFS general substrate transporter"/>
    <property type="match status" value="1"/>
</dbReference>
<dbReference type="EMBL" id="SORF01000004">
    <property type="protein sequence ID" value="TDY49748.1"/>
    <property type="molecule type" value="Genomic_DNA"/>
</dbReference>
<feature type="transmembrane region" description="Helical" evidence="6">
    <location>
        <begin position="347"/>
        <end position="369"/>
    </location>
</feature>
<dbReference type="OrthoDB" id="9787026at2"/>
<feature type="transmembrane region" description="Helical" evidence="6">
    <location>
        <begin position="88"/>
        <end position="105"/>
    </location>
</feature>
<keyword evidence="2" id="KW-0813">Transport</keyword>
<gene>
    <name evidence="8" type="ORF">C7445_104261</name>
</gene>
<dbReference type="Proteomes" id="UP000294581">
    <property type="component" value="Unassembled WGS sequence"/>
</dbReference>
<dbReference type="GO" id="GO:0005886">
    <property type="term" value="C:plasma membrane"/>
    <property type="evidence" value="ECO:0007669"/>
    <property type="project" value="UniProtKB-SubCell"/>
</dbReference>
<protein>
    <submittedName>
        <fullName evidence="8">Putative MFS transporter</fullName>
    </submittedName>
</protein>
<feature type="transmembrane region" description="Helical" evidence="6">
    <location>
        <begin position="260"/>
        <end position="283"/>
    </location>
</feature>
<feature type="transmembrane region" description="Helical" evidence="6">
    <location>
        <begin position="381"/>
        <end position="405"/>
    </location>
</feature>
<comment type="subcellular location">
    <subcellularLocation>
        <location evidence="1">Cell membrane</location>
        <topology evidence="1">Multi-pass membrane protein</topology>
    </subcellularLocation>
</comment>
<sequence length="464" mass="51111">MQNYAIAARLNGLPVTSLHKKIATVVGLSLFFELFDVYLAGVLSAVLTKQFHLSSSILPIVLASAFVGMFIGAIVLNGLADRIGRKRAFMFVLSIYSTFTFIAAFSPNVTFLIVFRFLAGLGIGGLPPLCDTYLSEVLPAYRRGRTMAWAYTLQFCSTPVEGFLARGIVPTHYWMAGWRWLFIIGSLGAIIVWSMQRWLPESPRWLESVGRAEEANKIVERFEVHVKDAQKPVNPDEIFVEPRKLPLSTLFAQGFAKRTVMLWVFQILQTLGYYGFGTLVPLVLAAKGVTITTSLTYITLSFLGYPIGSLLSLPIIERFHRKWLIVCAAFFMALFGILFGMSSSPTLIIVFGFLYTLVSNIFSNAYHIFQAEIYPTSIRATAAGSAYSLSRLMSGLMPFILLPVLKADGATAMFSVVAIAMIVIMIDIAAFGPKTSGMALEDVNERVVLEGNIPSTASDPSLHL</sequence>
<dbReference type="InterPro" id="IPR020846">
    <property type="entry name" value="MFS_dom"/>
</dbReference>
<organism evidence="8 9">
    <name type="scientific">Alicyclobacillus sacchari</name>
    <dbReference type="NCBI Taxonomy" id="392010"/>
    <lineage>
        <taxon>Bacteria</taxon>
        <taxon>Bacillati</taxon>
        <taxon>Bacillota</taxon>
        <taxon>Bacilli</taxon>
        <taxon>Bacillales</taxon>
        <taxon>Alicyclobacillaceae</taxon>
        <taxon>Alicyclobacillus</taxon>
    </lineage>
</organism>
<feature type="transmembrane region" description="Helical" evidence="6">
    <location>
        <begin position="53"/>
        <end position="76"/>
    </location>
</feature>
<reference evidence="8 9" key="1">
    <citation type="submission" date="2019-03" db="EMBL/GenBank/DDBJ databases">
        <title>Genomic Encyclopedia of Type Strains, Phase IV (KMG-IV): sequencing the most valuable type-strain genomes for metagenomic binning, comparative biology and taxonomic classification.</title>
        <authorList>
            <person name="Goeker M."/>
        </authorList>
    </citation>
    <scope>NUCLEOTIDE SEQUENCE [LARGE SCALE GENOMIC DNA]</scope>
    <source>
        <strain evidence="8 9">DSM 17974</strain>
    </source>
</reference>
<evidence type="ECO:0000256" key="3">
    <source>
        <dbReference type="ARBA" id="ARBA00022692"/>
    </source>
</evidence>
<accession>A0A4R8LQP3</accession>
<keyword evidence="4 6" id="KW-1133">Transmembrane helix</keyword>
<evidence type="ECO:0000256" key="4">
    <source>
        <dbReference type="ARBA" id="ARBA00022989"/>
    </source>
</evidence>
<evidence type="ECO:0000259" key="7">
    <source>
        <dbReference type="PROSITE" id="PS50850"/>
    </source>
</evidence>
<dbReference type="PANTHER" id="PTHR23511">
    <property type="entry name" value="SYNAPTIC VESICLE GLYCOPROTEIN 2"/>
    <property type="match status" value="1"/>
</dbReference>
<dbReference type="RefSeq" id="WP_134159180.1">
    <property type="nucleotide sequence ID" value="NZ_BSUS01000001.1"/>
</dbReference>
<proteinExistence type="predicted"/>
<keyword evidence="5 6" id="KW-0472">Membrane</keyword>
<evidence type="ECO:0000256" key="5">
    <source>
        <dbReference type="ARBA" id="ARBA00023136"/>
    </source>
</evidence>
<feature type="transmembrane region" description="Helical" evidence="6">
    <location>
        <begin position="323"/>
        <end position="341"/>
    </location>
</feature>
<dbReference type="InterPro" id="IPR036259">
    <property type="entry name" value="MFS_trans_sf"/>
</dbReference>
<evidence type="ECO:0000313" key="9">
    <source>
        <dbReference type="Proteomes" id="UP000294581"/>
    </source>
</evidence>
<evidence type="ECO:0000256" key="2">
    <source>
        <dbReference type="ARBA" id="ARBA00022448"/>
    </source>
</evidence>
<dbReference type="CDD" id="cd17316">
    <property type="entry name" value="MFS_SV2_like"/>
    <property type="match status" value="1"/>
</dbReference>